<organism evidence="1 2">
    <name type="scientific">Selenobaculum gibii</name>
    <dbReference type="NCBI Taxonomy" id="3054208"/>
    <lineage>
        <taxon>Bacteria</taxon>
        <taxon>Bacillati</taxon>
        <taxon>Bacillota</taxon>
        <taxon>Negativicutes</taxon>
        <taxon>Selenomonadales</taxon>
        <taxon>Selenomonadaceae</taxon>
        <taxon>Selenobaculum</taxon>
    </lineage>
</organism>
<evidence type="ECO:0000313" key="1">
    <source>
        <dbReference type="EMBL" id="WIW70619.1"/>
    </source>
</evidence>
<name>A0A9Y2AIA2_9FIRM</name>
<dbReference type="KEGG" id="sgbi:P3F81_12145"/>
<proteinExistence type="predicted"/>
<dbReference type="AlphaFoldDB" id="A0A9Y2AIA2"/>
<gene>
    <name evidence="1" type="ORF">P3F81_12145</name>
</gene>
<keyword evidence="2" id="KW-1185">Reference proteome</keyword>
<dbReference type="EMBL" id="CP120678">
    <property type="protein sequence ID" value="WIW70619.1"/>
    <property type="molecule type" value="Genomic_DNA"/>
</dbReference>
<accession>A0A9Y2AIA2</accession>
<dbReference type="Pfam" id="PF06074">
    <property type="entry name" value="Portal_Mu"/>
    <property type="match status" value="1"/>
</dbReference>
<dbReference type="InterPro" id="IPR009279">
    <property type="entry name" value="Portal_Mu"/>
</dbReference>
<protein>
    <submittedName>
        <fullName evidence="1">DUF935 domain-containing protein</fullName>
    </submittedName>
</protein>
<dbReference type="Proteomes" id="UP001243623">
    <property type="component" value="Chromosome"/>
</dbReference>
<sequence length="513" mass="57780">MILDSFGKPIKTSGMRPIKDEIAVASIRDKYSTYPSNGLTPEKLARILKEADSGDIYRQMELFEEIEEKDLHLMSVMGTRKNAVLGCDYEVISYSDDALDQEIAKFIGDALYNLEDFDDALMTLLDAIGKGFAVTEIMWGIENGQVVPNELKWRHQKKFRYDDLDNLRLITDINMYPGLELPENKFIVHRYKARSGYNSRAGVFRTCVWMYLFKNYTIKDWVAFSEVYGMPIRIGKYEPSASEDEKETLINAILQIGSDAAAIIPESTKIEFVQAMKTDGDIYESLAKFCNAEISKAILGQTQTSEVAASGSLASSKVHETVRQDILEADCKALSKRIQSQLIRPMVLYNYGQAYLKRLPVFKFACEKPEDQEKSSKVYQALSNMGLPIATQHVYERFGIPKPEDGDEILKPQVQAQPAVSSNTLALKAQSNRFTPSQQSIEHLADCAFKEGIPIIETMIAPILKVVAEAENLEALKEKLLNVYPEIDTQRLEDLTAKAMFVADLYGRWSADG</sequence>
<reference evidence="1" key="1">
    <citation type="submission" date="2023-03" db="EMBL/GenBank/DDBJ databases">
        <title>Selenobaculum gbiensis gen. nov. sp. nov., a new bacterium isolated from the gut microbiota of IBD patient.</title>
        <authorList>
            <person name="Yeo S."/>
            <person name="Park H."/>
            <person name="Huh C.S."/>
        </authorList>
    </citation>
    <scope>NUCLEOTIDE SEQUENCE</scope>
    <source>
        <strain evidence="1">ICN-92133</strain>
    </source>
</reference>
<dbReference type="RefSeq" id="WP_309320460.1">
    <property type="nucleotide sequence ID" value="NZ_CP120678.1"/>
</dbReference>
<evidence type="ECO:0000313" key="2">
    <source>
        <dbReference type="Proteomes" id="UP001243623"/>
    </source>
</evidence>